<dbReference type="NCBIfam" id="TIGR04456">
    <property type="entry name" value="LruC_dom"/>
    <property type="match status" value="1"/>
</dbReference>
<organism evidence="3 4">
    <name type="scientific">Bacteroides faecium</name>
    <dbReference type="NCBI Taxonomy" id="2715212"/>
    <lineage>
        <taxon>Bacteria</taxon>
        <taxon>Pseudomonadati</taxon>
        <taxon>Bacteroidota</taxon>
        <taxon>Bacteroidia</taxon>
        <taxon>Bacteroidales</taxon>
        <taxon>Bacteroidaceae</taxon>
        <taxon>Bacteroides</taxon>
    </lineage>
</organism>
<feature type="domain" description="DUF4114" evidence="1">
    <location>
        <begin position="317"/>
        <end position="399"/>
    </location>
</feature>
<dbReference type="InterPro" id="IPR031025">
    <property type="entry name" value="LruC_dom"/>
</dbReference>
<proteinExistence type="predicted"/>
<reference evidence="3 4" key="1">
    <citation type="submission" date="2020-03" db="EMBL/GenBank/DDBJ databases">
        <title>Genomic analysis of Bacteroides faecium CBA7301.</title>
        <authorList>
            <person name="Kim J."/>
            <person name="Roh S.W."/>
        </authorList>
    </citation>
    <scope>NUCLEOTIDE SEQUENCE [LARGE SCALE GENOMIC DNA]</scope>
    <source>
        <strain evidence="3 4">CBA7301</strain>
    </source>
</reference>
<gene>
    <name evidence="3" type="ORF">BacF7301_19210</name>
</gene>
<dbReference type="AlphaFoldDB" id="A0A6H0KSH3"/>
<dbReference type="PROSITE" id="PS51257">
    <property type="entry name" value="PROKAR_LIPOPROTEIN"/>
    <property type="match status" value="1"/>
</dbReference>
<dbReference type="EMBL" id="CP050831">
    <property type="protein sequence ID" value="QIU96149.1"/>
    <property type="molecule type" value="Genomic_DNA"/>
</dbReference>
<name>A0A6H0KSH3_9BACE</name>
<evidence type="ECO:0000259" key="2">
    <source>
        <dbReference type="Pfam" id="PF16130"/>
    </source>
</evidence>
<keyword evidence="4" id="KW-1185">Reference proteome</keyword>
<evidence type="ECO:0000313" key="3">
    <source>
        <dbReference type="EMBL" id="QIU96149.1"/>
    </source>
</evidence>
<evidence type="ECO:0000259" key="1">
    <source>
        <dbReference type="Pfam" id="PF13448"/>
    </source>
</evidence>
<feature type="domain" description="DUF4842" evidence="2">
    <location>
        <begin position="464"/>
        <end position="640"/>
    </location>
</feature>
<protein>
    <submittedName>
        <fullName evidence="3">LruC domain-containing protein</fullName>
    </submittedName>
</protein>
<sequence length="645" mass="72026">MKIKYLFNFIVVAIFIGMATGCGEKDLYDPNYGKEPVKGPEEYFGFETRGDVSLNVNYALPGFAALIEVYDIDPMEIVGNTPVKKQGVEALFKIYTDESGKFNGKMNIPTSVKSVYLYTESWGLPRCMSLEVKDGMVNFNMADLGASTVKTKNNTRYYDFQGTVPYVLNRNANLYSLCKWGEGGSLNSEYMSLETQVGDETVGSLTQRLKNFFNPDGIPNVDNMHLVTQSEVTNITVAQDGTALDVVFLNRDAEYNNSFGYYYYKTSEGANMSNMKKYIVFPNVSFSVYGGQLPILKCGSKVRLLYFDEQGNAKKEFPAGYTVGWFIYADGYNQNKNEIDTNKQVVSGFANLLASNQVSGQQRPNNFVSVKDEKSGKIIIGVEDGANNSYCDLLFYVNASKDIENPVDRPVITPDDGNEPEKPDVIETKTGTLAFEDIWPDGGDYDMNDVIVEYNCAVSFDKKNQVTKIVDTFTPVHDGAVFANAFAYQIDKGQFGKITSSATTEGIRTETETSSIIVCSNVKQAARKAYTVTREFASGSFNKKDFKSYNPYIIVKYAEGQRSRTEVHLPKHEATSFADLSLIGSGKDAYYVDKAGAYPFAIDIPIVNFIPVTEKSSIDTEYPYFKAWADSKGKEYTDWYKSYKK</sequence>
<dbReference type="InterPro" id="IPR025193">
    <property type="entry name" value="DUF4114"/>
</dbReference>
<dbReference type="KEGG" id="bfc:BacF7301_19210"/>
<dbReference type="Pfam" id="PF16130">
    <property type="entry name" value="DUF4842"/>
    <property type="match status" value="1"/>
</dbReference>
<dbReference type="Proteomes" id="UP000501780">
    <property type="component" value="Chromosome"/>
</dbReference>
<dbReference type="InterPro" id="IPR032295">
    <property type="entry name" value="DUF4842"/>
</dbReference>
<accession>A0A6H0KSH3</accession>
<dbReference type="RefSeq" id="WP_167965361.1">
    <property type="nucleotide sequence ID" value="NZ_CP050831.1"/>
</dbReference>
<dbReference type="Pfam" id="PF13448">
    <property type="entry name" value="DUF4114"/>
    <property type="match status" value="1"/>
</dbReference>
<evidence type="ECO:0000313" key="4">
    <source>
        <dbReference type="Proteomes" id="UP000501780"/>
    </source>
</evidence>